<dbReference type="AlphaFoldDB" id="A0A5D0REV3"/>
<dbReference type="OrthoDB" id="1198767at2"/>
<dbReference type="EMBL" id="VSKK01000001">
    <property type="protein sequence ID" value="TYB79228.1"/>
    <property type="molecule type" value="Genomic_DNA"/>
</dbReference>
<reference evidence="2 3" key="1">
    <citation type="submission" date="2019-08" db="EMBL/GenBank/DDBJ databases">
        <title>Genomes of Antarctic Bizionia species.</title>
        <authorList>
            <person name="Bowman J.P."/>
        </authorList>
    </citation>
    <scope>NUCLEOTIDE SEQUENCE [LARGE SCALE GENOMIC DNA]</scope>
    <source>
        <strain evidence="2 3">ADA-4</strain>
    </source>
</reference>
<feature type="signal peptide" evidence="1">
    <location>
        <begin position="1"/>
        <end position="18"/>
    </location>
</feature>
<evidence type="ECO:0000313" key="2">
    <source>
        <dbReference type="EMBL" id="TYB79228.1"/>
    </source>
</evidence>
<feature type="chain" id="PRO_5023085606" description="DUF4421 domain-containing protein" evidence="1">
    <location>
        <begin position="19"/>
        <end position="321"/>
    </location>
</feature>
<gene>
    <name evidence="2" type="ORF">ES674_05490</name>
</gene>
<evidence type="ECO:0000313" key="3">
    <source>
        <dbReference type="Proteomes" id="UP000323720"/>
    </source>
</evidence>
<evidence type="ECO:0000256" key="1">
    <source>
        <dbReference type="SAM" id="SignalP"/>
    </source>
</evidence>
<keyword evidence="1" id="KW-0732">Signal</keyword>
<dbReference type="RefSeq" id="WP_148402964.1">
    <property type="nucleotide sequence ID" value="NZ_VSKK01000001.1"/>
</dbReference>
<keyword evidence="3" id="KW-1185">Reference proteome</keyword>
<comment type="caution">
    <text evidence="2">The sequence shown here is derived from an EMBL/GenBank/DDBJ whole genome shotgun (WGS) entry which is preliminary data.</text>
</comment>
<dbReference type="Proteomes" id="UP000323720">
    <property type="component" value="Unassembled WGS sequence"/>
</dbReference>
<organism evidence="2 3">
    <name type="scientific">Bizionia myxarmorum</name>
    <dbReference type="NCBI Taxonomy" id="291186"/>
    <lineage>
        <taxon>Bacteria</taxon>
        <taxon>Pseudomonadati</taxon>
        <taxon>Bacteroidota</taxon>
        <taxon>Flavobacteriia</taxon>
        <taxon>Flavobacteriales</taxon>
        <taxon>Flavobacteriaceae</taxon>
        <taxon>Bizionia</taxon>
    </lineage>
</organism>
<protein>
    <recommendedName>
        <fullName evidence="4">DUF4421 domain-containing protein</fullName>
    </recommendedName>
</protein>
<sequence>MKRFLFALSMCFLFTSCATILKKKTYNLHILSNESNAKLKVYDSIYNLPNKIKVTRSKHDLDLTLIRDSLDVHYVIKTSPNPTFLYLNLIGAHFAPLNYAVDFTNEKRFYYGKEVYLNTNDTLRIIVPPATKYYTDFFAETYPKNKNAINLVASLPYVNAFYLKPQGFGTKSNVGFFGISAGIEYFYEPKKYVSFKVSASTDLFVPFPAPVDYDGEYETMGSFNFALTDNIKINRFSIGYGLNYAFNTYNFMDNSDYENEIKITRKSQSFGLSTDVYFQFGRYFFVGVVYKPSLYQIQPKSEFTYEHLVSLDFAFKFPVRK</sequence>
<name>A0A5D0REV3_9FLAO</name>
<proteinExistence type="predicted"/>
<evidence type="ECO:0008006" key="4">
    <source>
        <dbReference type="Google" id="ProtNLM"/>
    </source>
</evidence>
<dbReference type="PROSITE" id="PS51257">
    <property type="entry name" value="PROKAR_LIPOPROTEIN"/>
    <property type="match status" value="1"/>
</dbReference>
<accession>A0A5D0REV3</accession>